<dbReference type="CDD" id="cd09917">
    <property type="entry name" value="F-box_SF"/>
    <property type="match status" value="1"/>
</dbReference>
<organism evidence="2 3">
    <name type="scientific">Pseudomicrostroma glucosiphilum</name>
    <dbReference type="NCBI Taxonomy" id="1684307"/>
    <lineage>
        <taxon>Eukaryota</taxon>
        <taxon>Fungi</taxon>
        <taxon>Dikarya</taxon>
        <taxon>Basidiomycota</taxon>
        <taxon>Ustilaginomycotina</taxon>
        <taxon>Exobasidiomycetes</taxon>
        <taxon>Microstromatales</taxon>
        <taxon>Microstromatales incertae sedis</taxon>
        <taxon>Pseudomicrostroma</taxon>
    </lineage>
</organism>
<evidence type="ECO:0000259" key="1">
    <source>
        <dbReference type="PROSITE" id="PS50181"/>
    </source>
</evidence>
<dbReference type="Pfam" id="PF12937">
    <property type="entry name" value="F-box-like"/>
    <property type="match status" value="1"/>
</dbReference>
<dbReference type="RefSeq" id="XP_025346035.1">
    <property type="nucleotide sequence ID" value="XM_025494485.1"/>
</dbReference>
<dbReference type="PROSITE" id="PS50181">
    <property type="entry name" value="FBOX"/>
    <property type="match status" value="1"/>
</dbReference>
<feature type="domain" description="F-box" evidence="1">
    <location>
        <begin position="333"/>
        <end position="364"/>
    </location>
</feature>
<keyword evidence="3" id="KW-1185">Reference proteome</keyword>
<dbReference type="Proteomes" id="UP000245942">
    <property type="component" value="Unassembled WGS sequence"/>
</dbReference>
<dbReference type="InterPro" id="IPR036047">
    <property type="entry name" value="F-box-like_dom_sf"/>
</dbReference>
<dbReference type="InterPro" id="IPR001810">
    <property type="entry name" value="F-box_dom"/>
</dbReference>
<dbReference type="EMBL" id="KZ819333">
    <property type="protein sequence ID" value="PWN18875.1"/>
    <property type="molecule type" value="Genomic_DNA"/>
</dbReference>
<evidence type="ECO:0000313" key="3">
    <source>
        <dbReference type="Proteomes" id="UP000245942"/>
    </source>
</evidence>
<dbReference type="GeneID" id="37016219"/>
<dbReference type="OrthoDB" id="10627797at2759"/>
<proteinExistence type="predicted"/>
<protein>
    <recommendedName>
        <fullName evidence="1">F-box domain-containing protein</fullName>
    </recommendedName>
</protein>
<dbReference type="Gene3D" id="1.20.1280.50">
    <property type="match status" value="1"/>
</dbReference>
<dbReference type="SUPFAM" id="SSF81383">
    <property type="entry name" value="F-box domain"/>
    <property type="match status" value="1"/>
</dbReference>
<sequence>MGGNDEICAICGLTPAVITAFKQDFFHSHKKWRFQEHEPETVALAEPSIEGGPPTWCPIDVQAYRAFHNNLAVVGHFNGTSSYDDDYSKHTDPADWPDLLKSEAVSLICRLEHRAGGPLEHAFASKKHQALRVPGGEADTSSLDSLDDANERGWPSAQGHAWEVQFSDGALMVHVPCWELLQGVVQWRTQSVGPTPAMTPLRYWRTEFLAGLAKAKERQRRDTAGFYYGLRARQVQDPSPDRWRHFDIVEEFVKHGFCDAFIFLHEATAHYGDFEPHVAAAINDSIDGKGIDSARREEVWERLSAWVWQPPYLFEVEHGFTCVNHTSLPAVSSLSFGRLPTEILLAISSFLDLTEVIALAATCRAMAWQCAQSLDEAAQRKMNESYPWMLPYTKRERDAWERSLVQTKEARKNSHFSCFVYLKNSIRTTTGFARNRKRIWGLAKSVVDMSLRIDAEGEHNLFRE</sequence>
<gene>
    <name evidence="2" type="ORF">BCV69DRAFT_300669</name>
</gene>
<dbReference type="AlphaFoldDB" id="A0A316U7F2"/>
<name>A0A316U7F2_9BASI</name>
<accession>A0A316U7F2</accession>
<evidence type="ECO:0000313" key="2">
    <source>
        <dbReference type="EMBL" id="PWN18875.1"/>
    </source>
</evidence>
<reference evidence="2 3" key="1">
    <citation type="journal article" date="2018" name="Mol. Biol. Evol.">
        <title>Broad Genomic Sampling Reveals a Smut Pathogenic Ancestry of the Fungal Clade Ustilaginomycotina.</title>
        <authorList>
            <person name="Kijpornyongpan T."/>
            <person name="Mondo S.J."/>
            <person name="Barry K."/>
            <person name="Sandor L."/>
            <person name="Lee J."/>
            <person name="Lipzen A."/>
            <person name="Pangilinan J."/>
            <person name="LaButti K."/>
            <person name="Hainaut M."/>
            <person name="Henrissat B."/>
            <person name="Grigoriev I.V."/>
            <person name="Spatafora J.W."/>
            <person name="Aime M.C."/>
        </authorList>
    </citation>
    <scope>NUCLEOTIDE SEQUENCE [LARGE SCALE GENOMIC DNA]</scope>
    <source>
        <strain evidence="2 3">MCA 4718</strain>
    </source>
</reference>